<gene>
    <name evidence="2" type="ORF">PG993_004013</name>
</gene>
<name>A0ABR1TBJ9_9PEZI</name>
<proteinExistence type="predicted"/>
<organism evidence="2 3">
    <name type="scientific">Apiospora rasikravindrae</name>
    <dbReference type="NCBI Taxonomy" id="990691"/>
    <lineage>
        <taxon>Eukaryota</taxon>
        <taxon>Fungi</taxon>
        <taxon>Dikarya</taxon>
        <taxon>Ascomycota</taxon>
        <taxon>Pezizomycotina</taxon>
        <taxon>Sordariomycetes</taxon>
        <taxon>Xylariomycetidae</taxon>
        <taxon>Amphisphaeriales</taxon>
        <taxon>Apiosporaceae</taxon>
        <taxon>Apiospora</taxon>
    </lineage>
</organism>
<accession>A0ABR1TBJ9</accession>
<evidence type="ECO:0000256" key="1">
    <source>
        <dbReference type="SAM" id="MobiDB-lite"/>
    </source>
</evidence>
<sequence length="261" mass="29498">MPDNRPDAERRAEKRGEPERYVINRKQEEERIAILLAARDARLAALERGEQLPTPEYLPGPANMCKFFLWYMPAFEYFGGDTRDWCVSSLSFCQSFEDSAGPWAEVDPTKPGSGEIYLDTDNSFDVDLFKAPERFMEPFPLTALGYERPPLTLQCTLIDQDHLILRVPIEIFLDGPKPAPDGAPKVFDLFGIKDRTFEERKMAQRLRSMARDHASDPGKIGVCQTKQRGKNAKRNRRKRAAAKPTPAASTPTLNHLGCPVS</sequence>
<feature type="compositionally biased region" description="Basic residues" evidence="1">
    <location>
        <begin position="227"/>
        <end position="241"/>
    </location>
</feature>
<reference evidence="2 3" key="1">
    <citation type="submission" date="2023-01" db="EMBL/GenBank/DDBJ databases">
        <title>Analysis of 21 Apiospora genomes using comparative genomics revels a genus with tremendous synthesis potential of carbohydrate active enzymes and secondary metabolites.</title>
        <authorList>
            <person name="Sorensen T."/>
        </authorList>
    </citation>
    <scope>NUCLEOTIDE SEQUENCE [LARGE SCALE GENOMIC DNA]</scope>
    <source>
        <strain evidence="2 3">CBS 33761</strain>
    </source>
</reference>
<evidence type="ECO:0000313" key="2">
    <source>
        <dbReference type="EMBL" id="KAK8043989.1"/>
    </source>
</evidence>
<evidence type="ECO:0000313" key="3">
    <source>
        <dbReference type="Proteomes" id="UP001444661"/>
    </source>
</evidence>
<dbReference type="EMBL" id="JAQQWK010000003">
    <property type="protein sequence ID" value="KAK8043989.1"/>
    <property type="molecule type" value="Genomic_DNA"/>
</dbReference>
<feature type="region of interest" description="Disordered" evidence="1">
    <location>
        <begin position="209"/>
        <end position="261"/>
    </location>
</feature>
<dbReference type="Proteomes" id="UP001444661">
    <property type="component" value="Unassembled WGS sequence"/>
</dbReference>
<keyword evidence="3" id="KW-1185">Reference proteome</keyword>
<comment type="caution">
    <text evidence="2">The sequence shown here is derived from an EMBL/GenBank/DDBJ whole genome shotgun (WGS) entry which is preliminary data.</text>
</comment>
<protein>
    <submittedName>
        <fullName evidence="2">Uncharacterized protein</fullName>
    </submittedName>
</protein>